<dbReference type="Pfam" id="PF14226">
    <property type="entry name" value="DIOX_N"/>
    <property type="match status" value="1"/>
</dbReference>
<dbReference type="GO" id="GO:0046872">
    <property type="term" value="F:metal ion binding"/>
    <property type="evidence" value="ECO:0007669"/>
    <property type="project" value="UniProtKB-KW"/>
</dbReference>
<comment type="similarity">
    <text evidence="1">Belongs to the iron/ascorbate-dependent oxidoreductase family.</text>
</comment>
<dbReference type="PANTHER" id="PTHR47990">
    <property type="entry name" value="2-OXOGLUTARATE (2OG) AND FE(II)-DEPENDENT OXYGENASE SUPERFAMILY PROTEIN-RELATED"/>
    <property type="match status" value="1"/>
</dbReference>
<sequence length="343" mass="38660">MANPVPIVDYQLATSNPQQFAQEVGRAFAEIGFMYLRNPSLSAEETNKAFKLSAEYFALPLKEKRRINWTFMNQGYSGVSQERLDPNYQKTGGYKETFNITHWSEPGKCRECPEVFLRNWDTITTFQQHCQQMCVDILRGVCTFLEISDSEGGAEFFTAKHDTRQPSSTNLRFLHYPPMKPSAEDQTAMRAGSHADYGSISLLFQKEVGGLQVYHHHAAEPRWVDVPPLPNCIVVNIGDTLDYWSNGYLKSTQHRVVFPDMGDKVPVRRYSIAYFCHANDGIPMYPLPSPRVQKRLAQGGSPGKDGGALADNVLLTNEYSAMKLYAHNRHRTDAQLPDGALGV</sequence>
<dbReference type="InterPro" id="IPR005123">
    <property type="entry name" value="Oxoglu/Fe-dep_dioxygenase_dom"/>
</dbReference>
<keyword evidence="1" id="KW-0408">Iron</keyword>
<evidence type="ECO:0000259" key="2">
    <source>
        <dbReference type="PROSITE" id="PS51471"/>
    </source>
</evidence>
<keyword evidence="1" id="KW-0560">Oxidoreductase</keyword>
<comment type="caution">
    <text evidence="3">The sequence shown here is derived from an EMBL/GenBank/DDBJ whole genome shotgun (WGS) entry which is preliminary data.</text>
</comment>
<feature type="domain" description="Fe2OG dioxygenase" evidence="2">
    <location>
        <begin position="166"/>
        <end position="278"/>
    </location>
</feature>
<reference evidence="3" key="1">
    <citation type="submission" date="2022-07" db="EMBL/GenBank/DDBJ databases">
        <title>Phylogenomic reconstructions and comparative analyses of Kickxellomycotina fungi.</title>
        <authorList>
            <person name="Reynolds N.K."/>
            <person name="Stajich J.E."/>
            <person name="Barry K."/>
            <person name="Grigoriev I.V."/>
            <person name="Crous P."/>
            <person name="Smith M.E."/>
        </authorList>
    </citation>
    <scope>NUCLEOTIDE SEQUENCE</scope>
    <source>
        <strain evidence="3">RSA 567</strain>
    </source>
</reference>
<proteinExistence type="inferred from homology"/>
<gene>
    <name evidence="3" type="ORF">H4R34_003026</name>
</gene>
<dbReference type="Gene3D" id="2.60.120.330">
    <property type="entry name" value="B-lactam Antibiotic, Isopenicillin N Synthase, Chain"/>
    <property type="match status" value="1"/>
</dbReference>
<dbReference type="PROSITE" id="PS51471">
    <property type="entry name" value="FE2OG_OXY"/>
    <property type="match status" value="1"/>
</dbReference>
<dbReference type="InterPro" id="IPR027443">
    <property type="entry name" value="IPNS-like_sf"/>
</dbReference>
<dbReference type="InterPro" id="IPR050231">
    <property type="entry name" value="Iron_ascorbate_oxido_reductase"/>
</dbReference>
<dbReference type="Proteomes" id="UP001151582">
    <property type="component" value="Unassembled WGS sequence"/>
</dbReference>
<protein>
    <recommendedName>
        <fullName evidence="2">Fe2OG dioxygenase domain-containing protein</fullName>
    </recommendedName>
</protein>
<accession>A0A9W8ECD6</accession>
<keyword evidence="4" id="KW-1185">Reference proteome</keyword>
<dbReference type="InterPro" id="IPR026992">
    <property type="entry name" value="DIOX_N"/>
</dbReference>
<dbReference type="GO" id="GO:0016491">
    <property type="term" value="F:oxidoreductase activity"/>
    <property type="evidence" value="ECO:0007669"/>
    <property type="project" value="UniProtKB-KW"/>
</dbReference>
<dbReference type="InterPro" id="IPR044861">
    <property type="entry name" value="IPNS-like_FE2OG_OXY"/>
</dbReference>
<evidence type="ECO:0000313" key="4">
    <source>
        <dbReference type="Proteomes" id="UP001151582"/>
    </source>
</evidence>
<dbReference type="SUPFAM" id="SSF51197">
    <property type="entry name" value="Clavaminate synthase-like"/>
    <property type="match status" value="1"/>
</dbReference>
<keyword evidence="1" id="KW-0479">Metal-binding</keyword>
<dbReference type="OrthoDB" id="288590at2759"/>
<organism evidence="3 4">
    <name type="scientific">Dimargaris verticillata</name>
    <dbReference type="NCBI Taxonomy" id="2761393"/>
    <lineage>
        <taxon>Eukaryota</taxon>
        <taxon>Fungi</taxon>
        <taxon>Fungi incertae sedis</taxon>
        <taxon>Zoopagomycota</taxon>
        <taxon>Kickxellomycotina</taxon>
        <taxon>Dimargaritomycetes</taxon>
        <taxon>Dimargaritales</taxon>
        <taxon>Dimargaritaceae</taxon>
        <taxon>Dimargaris</taxon>
    </lineage>
</organism>
<name>A0A9W8ECD6_9FUNG</name>
<dbReference type="EMBL" id="JANBQB010000248">
    <property type="protein sequence ID" value="KAJ1978929.1"/>
    <property type="molecule type" value="Genomic_DNA"/>
</dbReference>
<dbReference type="Pfam" id="PF03171">
    <property type="entry name" value="2OG-FeII_Oxy"/>
    <property type="match status" value="1"/>
</dbReference>
<evidence type="ECO:0000256" key="1">
    <source>
        <dbReference type="RuleBase" id="RU003682"/>
    </source>
</evidence>
<dbReference type="AlphaFoldDB" id="A0A9W8ECD6"/>
<evidence type="ECO:0000313" key="3">
    <source>
        <dbReference type="EMBL" id="KAJ1978929.1"/>
    </source>
</evidence>